<feature type="compositionally biased region" description="Low complexity" evidence="1">
    <location>
        <begin position="150"/>
        <end position="185"/>
    </location>
</feature>
<proteinExistence type="predicted"/>
<dbReference type="Proteomes" id="UP001518140">
    <property type="component" value="Unassembled WGS sequence"/>
</dbReference>
<protein>
    <submittedName>
        <fullName evidence="2">Uncharacterized protein</fullName>
    </submittedName>
</protein>
<accession>A0ABX0E445</accession>
<sequence length="383" mass="40247">MHATNESESTEVPAWPVYALTVHDDGRVDASGPLVPPSGHPTRASAVDAVAEVAARLGRPVRAEATEPDGSVFHLVISPDGEVSELPSGGSRAKPGKKRHDKRSAKAAGRRAGAVAESAAPAVPTTIETAAPVVDTAAEPATPARRRATEPTTPTAHPVTQPAAVARTTTRPTASTTHTTTQRAALVPARIAPARGPRTGPDAHAGAQELALVREYLEAGHVGRAAALAARLDEQAAQHFGVSDPDALRIREVRARVTALAGDAFGGVLLYRDVAERWHYLGDSERAEAVAARAETLWLQITDLDTALSAGVAVIRLRSQIPGKDGEALNAALEHRTWLEEARLANVPAAREHPAPEAPVPRRTRTFPTWERPAVDTRAATAG</sequence>
<organism evidence="2 3">
    <name type="scientific">Streptomyces ureilyticus</name>
    <dbReference type="NCBI Taxonomy" id="1775131"/>
    <lineage>
        <taxon>Bacteria</taxon>
        <taxon>Bacillati</taxon>
        <taxon>Actinomycetota</taxon>
        <taxon>Actinomycetes</taxon>
        <taxon>Kitasatosporales</taxon>
        <taxon>Streptomycetaceae</taxon>
        <taxon>Streptomyces</taxon>
    </lineage>
</organism>
<name>A0ABX0E445_9ACTN</name>
<dbReference type="RefSeq" id="WP_165343853.1">
    <property type="nucleotide sequence ID" value="NZ_JAAKZX010000174.1"/>
</dbReference>
<feature type="region of interest" description="Disordered" evidence="1">
    <location>
        <begin position="135"/>
        <end position="203"/>
    </location>
</feature>
<dbReference type="EMBL" id="JAAKZX010000174">
    <property type="protein sequence ID" value="NGO47333.1"/>
    <property type="molecule type" value="Genomic_DNA"/>
</dbReference>
<feature type="compositionally biased region" description="Basic residues" evidence="1">
    <location>
        <begin position="94"/>
        <end position="109"/>
    </location>
</feature>
<evidence type="ECO:0000313" key="2">
    <source>
        <dbReference type="EMBL" id="NGO47333.1"/>
    </source>
</evidence>
<gene>
    <name evidence="2" type="ORF">G6048_36300</name>
</gene>
<feature type="region of interest" description="Disordered" evidence="1">
    <location>
        <begin position="77"/>
        <end position="121"/>
    </location>
</feature>
<evidence type="ECO:0000256" key="1">
    <source>
        <dbReference type="SAM" id="MobiDB-lite"/>
    </source>
</evidence>
<reference evidence="2 3" key="1">
    <citation type="submission" date="2020-02" db="EMBL/GenBank/DDBJ databases">
        <title>Whole-genome analyses of novel actinobacteria.</title>
        <authorList>
            <person name="Sahin N."/>
            <person name="Tokatli A."/>
        </authorList>
    </citation>
    <scope>NUCLEOTIDE SEQUENCE [LARGE SCALE GENOMIC DNA]</scope>
    <source>
        <strain evidence="2 3">YC419</strain>
    </source>
</reference>
<keyword evidence="3" id="KW-1185">Reference proteome</keyword>
<evidence type="ECO:0000313" key="3">
    <source>
        <dbReference type="Proteomes" id="UP001518140"/>
    </source>
</evidence>
<feature type="region of interest" description="Disordered" evidence="1">
    <location>
        <begin position="349"/>
        <end position="383"/>
    </location>
</feature>
<feature type="compositionally biased region" description="Low complexity" evidence="1">
    <location>
        <begin position="110"/>
        <end position="121"/>
    </location>
</feature>
<comment type="caution">
    <text evidence="2">The sequence shown here is derived from an EMBL/GenBank/DDBJ whole genome shotgun (WGS) entry which is preliminary data.</text>
</comment>